<evidence type="ECO:0000313" key="9">
    <source>
        <dbReference type="Proteomes" id="UP000198287"/>
    </source>
</evidence>
<accession>A0A226EQ12</accession>
<dbReference type="GO" id="GO:0071949">
    <property type="term" value="F:FAD binding"/>
    <property type="evidence" value="ECO:0007669"/>
    <property type="project" value="InterPro"/>
</dbReference>
<protein>
    <submittedName>
        <fullName evidence="8">D-aspartate oxidase</fullName>
    </submittedName>
</protein>
<organism evidence="8 9">
    <name type="scientific">Folsomia candida</name>
    <name type="common">Springtail</name>
    <dbReference type="NCBI Taxonomy" id="158441"/>
    <lineage>
        <taxon>Eukaryota</taxon>
        <taxon>Metazoa</taxon>
        <taxon>Ecdysozoa</taxon>
        <taxon>Arthropoda</taxon>
        <taxon>Hexapoda</taxon>
        <taxon>Collembola</taxon>
        <taxon>Entomobryomorpha</taxon>
        <taxon>Isotomoidea</taxon>
        <taxon>Isotomidae</taxon>
        <taxon>Proisotominae</taxon>
        <taxon>Folsomia</taxon>
    </lineage>
</organism>
<dbReference type="PANTHER" id="PTHR11530">
    <property type="entry name" value="D-AMINO ACID OXIDASE"/>
    <property type="match status" value="1"/>
</dbReference>
<dbReference type="EMBL" id="LNIX01000002">
    <property type="protein sequence ID" value="OXA59579.1"/>
    <property type="molecule type" value="Genomic_DNA"/>
</dbReference>
<dbReference type="GO" id="GO:0003884">
    <property type="term" value="F:D-amino-acid oxidase activity"/>
    <property type="evidence" value="ECO:0007669"/>
    <property type="project" value="InterPro"/>
</dbReference>
<dbReference type="SUPFAM" id="SSF54373">
    <property type="entry name" value="FAD-linked reductases, C-terminal domain"/>
    <property type="match status" value="1"/>
</dbReference>
<dbReference type="OMA" id="WERRTWI"/>
<feature type="binding site" evidence="6">
    <location>
        <position position="184"/>
    </location>
    <ligand>
        <name>FAD</name>
        <dbReference type="ChEBI" id="CHEBI:57692"/>
    </ligand>
</feature>
<gene>
    <name evidence="8" type="ORF">Fcan01_05069</name>
</gene>
<dbReference type="SUPFAM" id="SSF51971">
    <property type="entry name" value="Nucleotide-binding domain"/>
    <property type="match status" value="1"/>
</dbReference>
<proteinExistence type="inferred from homology"/>
<dbReference type="PANTHER" id="PTHR11530:SF17">
    <property type="entry name" value="RE49860P"/>
    <property type="match status" value="1"/>
</dbReference>
<keyword evidence="3" id="KW-0285">Flavoprotein</keyword>
<evidence type="ECO:0000256" key="4">
    <source>
        <dbReference type="ARBA" id="ARBA00022827"/>
    </source>
</evidence>
<comment type="similarity">
    <text evidence="2">Belongs to the DAMOX/DASOX family.</text>
</comment>
<evidence type="ECO:0000259" key="7">
    <source>
        <dbReference type="Pfam" id="PF01266"/>
    </source>
</evidence>
<evidence type="ECO:0000256" key="1">
    <source>
        <dbReference type="ARBA" id="ARBA00001974"/>
    </source>
</evidence>
<evidence type="ECO:0000313" key="8">
    <source>
        <dbReference type="EMBL" id="OXA59579.1"/>
    </source>
</evidence>
<evidence type="ECO:0000256" key="6">
    <source>
        <dbReference type="PIRSR" id="PIRSR000189-1"/>
    </source>
</evidence>
<dbReference type="InterPro" id="IPR006076">
    <property type="entry name" value="FAD-dep_OxRdtase"/>
</dbReference>
<name>A0A226EQ12_FOLCA</name>
<dbReference type="Pfam" id="PF01266">
    <property type="entry name" value="DAO"/>
    <property type="match status" value="1"/>
</dbReference>
<dbReference type="Gene3D" id="3.30.9.10">
    <property type="entry name" value="D-Amino Acid Oxidase, subunit A, domain 2"/>
    <property type="match status" value="1"/>
</dbReference>
<dbReference type="GO" id="GO:0005737">
    <property type="term" value="C:cytoplasm"/>
    <property type="evidence" value="ECO:0007669"/>
    <property type="project" value="TreeGrafter"/>
</dbReference>
<dbReference type="STRING" id="158441.A0A226EQ12"/>
<reference evidence="8 9" key="1">
    <citation type="submission" date="2015-12" db="EMBL/GenBank/DDBJ databases">
        <title>The genome of Folsomia candida.</title>
        <authorList>
            <person name="Faddeeva A."/>
            <person name="Derks M.F."/>
            <person name="Anvar Y."/>
            <person name="Smit S."/>
            <person name="Van Straalen N."/>
            <person name="Roelofs D."/>
        </authorList>
    </citation>
    <scope>NUCLEOTIDE SEQUENCE [LARGE SCALE GENOMIC DNA]</scope>
    <source>
        <strain evidence="8 9">VU population</strain>
        <tissue evidence="8">Whole body</tissue>
    </source>
</reference>
<evidence type="ECO:0000256" key="5">
    <source>
        <dbReference type="ARBA" id="ARBA00023002"/>
    </source>
</evidence>
<feature type="binding site" evidence="6">
    <location>
        <begin position="307"/>
        <end position="312"/>
    </location>
    <ligand>
        <name>FAD</name>
        <dbReference type="ChEBI" id="CHEBI:57692"/>
    </ligand>
</feature>
<feature type="domain" description="FAD dependent oxidoreductase" evidence="7">
    <location>
        <begin position="3"/>
        <end position="315"/>
    </location>
</feature>
<feature type="binding site" evidence="6">
    <location>
        <position position="278"/>
    </location>
    <ligand>
        <name>D-dopa</name>
        <dbReference type="ChEBI" id="CHEBI:149689"/>
    </ligand>
</feature>
<dbReference type="PIRSF" id="PIRSF000189">
    <property type="entry name" value="D-aa_oxidase"/>
    <property type="match status" value="1"/>
</dbReference>
<evidence type="ECO:0000256" key="2">
    <source>
        <dbReference type="ARBA" id="ARBA00006730"/>
    </source>
</evidence>
<comment type="caution">
    <text evidence="8">The sequence shown here is derived from an EMBL/GenBank/DDBJ whole genome shotgun (WGS) entry which is preliminary data.</text>
</comment>
<dbReference type="OrthoDB" id="2015447at2759"/>
<dbReference type="AlphaFoldDB" id="A0A226EQ12"/>
<dbReference type="Proteomes" id="UP000198287">
    <property type="component" value="Unassembled WGS sequence"/>
</dbReference>
<comment type="cofactor">
    <cofactor evidence="1 6">
        <name>FAD</name>
        <dbReference type="ChEBI" id="CHEBI:57692"/>
    </cofactor>
</comment>
<dbReference type="Gene3D" id="3.40.50.720">
    <property type="entry name" value="NAD(P)-binding Rossmann-like Domain"/>
    <property type="match status" value="1"/>
</dbReference>
<sequence length="335" mass="37179">MQITVLGAGISGVTTALRLQSALPKASINITAEHFNSDTLSAGAAGIFRPGSGLRGGAGQNVGDWIKSSYNYYSSILASRDASVAGIMRVDGYLFSSGEESVVRNPLLENLLPIYRMATEDEITEICPDSNFKHGAYFQTMVIESEKFLPWGIQKFLQAGGTMTQKKINSFQEVNNNNLIINCTGLGARKLCQDNRVVPIRGQVFKVRAPWIKMFYYGDYDTYIIPTSTQVTLGGTRNFDSWNTNSDEFDEASILARCSKLIPNLKNAEIIRSWVGLRPYRDQVRVEFDDKLWSEKGIQVIHNYGHGGYGITASGTSEEVVKLVLEKMRMNKSKL</sequence>
<keyword evidence="9" id="KW-1185">Reference proteome</keyword>
<dbReference type="GO" id="GO:0019478">
    <property type="term" value="P:D-amino acid catabolic process"/>
    <property type="evidence" value="ECO:0007669"/>
    <property type="project" value="TreeGrafter"/>
</dbReference>
<feature type="binding site" evidence="6">
    <location>
        <position position="223"/>
    </location>
    <ligand>
        <name>D-dopa</name>
        <dbReference type="ChEBI" id="CHEBI:149689"/>
    </ligand>
</feature>
<dbReference type="InterPro" id="IPR023209">
    <property type="entry name" value="DAO"/>
</dbReference>
<keyword evidence="5" id="KW-0560">Oxidoreductase</keyword>
<keyword evidence="4 6" id="KW-0274">FAD</keyword>
<feature type="binding site" evidence="6">
    <location>
        <position position="308"/>
    </location>
    <ligand>
        <name>D-dopa</name>
        <dbReference type="ChEBI" id="CHEBI:149689"/>
    </ligand>
</feature>
<evidence type="ECO:0000256" key="3">
    <source>
        <dbReference type="ARBA" id="ARBA00022630"/>
    </source>
</evidence>